<sequence>MRLNASIDVARFLLISGFTFRGHDKSEESEYKGGFLELLEWHRDRHPDVRRVILRYAPQNDMIIYPTIQKKIVEAYSKETTKAIIEDLDGDYFAILVDESKNRMESLRQHQADKLEEFLKFGEAYTGQDIKRDFLYHFDRFAVGNLLSQNQEFGFIFMLHLMFKVLLFTNELNKALQKKEQYIVNVMGVLYLAKKRLQMMRETEWNSLLDEVCSFCSNHDILIPKMDEDYTLGKSKSKRSEVSYLHHFRVEVFYTVIDLEFQELNDRFDVVTTDLLLGMASLNLIDSFANFDKDKIMKLAEYYPSKFGDNKLRELGFQFDSFTVYAQKCDSRFLNLKGIKDFARVMIEKK</sequence>
<organism evidence="1 2">
    <name type="scientific">Nicotiana tabacum</name>
    <name type="common">Common tobacco</name>
    <dbReference type="NCBI Taxonomy" id="4097"/>
    <lineage>
        <taxon>Eukaryota</taxon>
        <taxon>Viridiplantae</taxon>
        <taxon>Streptophyta</taxon>
        <taxon>Embryophyta</taxon>
        <taxon>Tracheophyta</taxon>
        <taxon>Spermatophyta</taxon>
        <taxon>Magnoliopsida</taxon>
        <taxon>eudicotyledons</taxon>
        <taxon>Gunneridae</taxon>
        <taxon>Pentapetalae</taxon>
        <taxon>asterids</taxon>
        <taxon>lamiids</taxon>
        <taxon>Solanales</taxon>
        <taxon>Solanaceae</taxon>
        <taxon>Nicotianoideae</taxon>
        <taxon>Nicotianeae</taxon>
        <taxon>Nicotiana</taxon>
    </lineage>
</organism>
<keyword evidence="1" id="KW-1185">Reference proteome</keyword>
<evidence type="ECO:0000313" key="2">
    <source>
        <dbReference type="RefSeq" id="XP_075077426.1"/>
    </source>
</evidence>
<evidence type="ECO:0000313" key="1">
    <source>
        <dbReference type="Proteomes" id="UP000790787"/>
    </source>
</evidence>
<gene>
    <name evidence="2" type="primary">LOC107786529</name>
</gene>
<protein>
    <submittedName>
        <fullName evidence="2">Uncharacterized protein LOC107786529</fullName>
    </submittedName>
</protein>
<name>A0AC58RXG6_TOBAC</name>
<proteinExistence type="predicted"/>
<accession>A0AC58RXG6</accession>
<reference evidence="1" key="1">
    <citation type="journal article" date="2014" name="Nat. Commun.">
        <title>The tobacco genome sequence and its comparison with those of tomato and potato.</title>
        <authorList>
            <person name="Sierro N."/>
            <person name="Battey J.N."/>
            <person name="Ouadi S."/>
            <person name="Bakaher N."/>
            <person name="Bovet L."/>
            <person name="Willig A."/>
            <person name="Goepfert S."/>
            <person name="Peitsch M.C."/>
            <person name="Ivanov N.V."/>
        </authorList>
    </citation>
    <scope>NUCLEOTIDE SEQUENCE [LARGE SCALE GENOMIC DNA]</scope>
</reference>
<reference evidence="2" key="2">
    <citation type="submission" date="2025-08" db="UniProtKB">
        <authorList>
            <consortium name="RefSeq"/>
        </authorList>
    </citation>
    <scope>IDENTIFICATION</scope>
    <source>
        <tissue evidence="2">Leaf</tissue>
    </source>
</reference>
<dbReference type="RefSeq" id="XP_075077426.1">
    <property type="nucleotide sequence ID" value="XM_075221325.1"/>
</dbReference>
<dbReference type="Proteomes" id="UP000790787">
    <property type="component" value="Chromosome 9"/>
</dbReference>